<evidence type="ECO:0000313" key="5">
    <source>
        <dbReference type="EMBL" id="KAK3217425.1"/>
    </source>
</evidence>
<dbReference type="GO" id="GO:0005634">
    <property type="term" value="C:nucleus"/>
    <property type="evidence" value="ECO:0007669"/>
    <property type="project" value="UniProtKB-SubCell"/>
</dbReference>
<keyword evidence="2" id="KW-0539">Nucleus</keyword>
<dbReference type="Pfam" id="PF11951">
    <property type="entry name" value="Fungal_trans_2"/>
    <property type="match status" value="1"/>
</dbReference>
<accession>A0AAN6M8T7</accession>
<evidence type="ECO:0000256" key="2">
    <source>
        <dbReference type="ARBA" id="ARBA00023242"/>
    </source>
</evidence>
<dbReference type="InterPro" id="IPR001138">
    <property type="entry name" value="Zn2Cys6_DnaBD"/>
</dbReference>
<keyword evidence="6" id="KW-1185">Reference proteome</keyword>
<dbReference type="SUPFAM" id="SSF57701">
    <property type="entry name" value="Zn2/Cys6 DNA-binding domain"/>
    <property type="match status" value="1"/>
</dbReference>
<evidence type="ECO:0000256" key="1">
    <source>
        <dbReference type="ARBA" id="ARBA00004123"/>
    </source>
</evidence>
<dbReference type="InterPro" id="IPR021858">
    <property type="entry name" value="Fun_TF"/>
</dbReference>
<dbReference type="GO" id="GO:0000976">
    <property type="term" value="F:transcription cis-regulatory region binding"/>
    <property type="evidence" value="ECO:0007669"/>
    <property type="project" value="TreeGrafter"/>
</dbReference>
<dbReference type="GO" id="GO:0000981">
    <property type="term" value="F:DNA-binding transcription factor activity, RNA polymerase II-specific"/>
    <property type="evidence" value="ECO:0007669"/>
    <property type="project" value="InterPro"/>
</dbReference>
<dbReference type="GO" id="GO:0008270">
    <property type="term" value="F:zinc ion binding"/>
    <property type="evidence" value="ECO:0007669"/>
    <property type="project" value="InterPro"/>
</dbReference>
<comment type="caution">
    <text evidence="5">The sequence shown here is derived from an EMBL/GenBank/DDBJ whole genome shotgun (WGS) entry which is preliminary data.</text>
</comment>
<gene>
    <name evidence="5" type="ORF">GRF29_1g3078690</name>
</gene>
<dbReference type="AlphaFoldDB" id="A0AAN6M8T7"/>
<feature type="domain" description="Zn(2)-C6 fungal-type" evidence="4">
    <location>
        <begin position="54"/>
        <end position="83"/>
    </location>
</feature>
<evidence type="ECO:0000256" key="3">
    <source>
        <dbReference type="SAM" id="MobiDB-lite"/>
    </source>
</evidence>
<dbReference type="InterPro" id="IPR036864">
    <property type="entry name" value="Zn2-C6_fun-type_DNA-bd_sf"/>
</dbReference>
<feature type="region of interest" description="Disordered" evidence="3">
    <location>
        <begin position="93"/>
        <end position="115"/>
    </location>
</feature>
<name>A0AAN6M8T7_9PLEO</name>
<evidence type="ECO:0000313" key="6">
    <source>
        <dbReference type="Proteomes" id="UP001280581"/>
    </source>
</evidence>
<dbReference type="Proteomes" id="UP001280581">
    <property type="component" value="Unassembled WGS sequence"/>
</dbReference>
<comment type="subcellular location">
    <subcellularLocation>
        <location evidence="1">Nucleus</location>
    </subcellularLocation>
</comment>
<dbReference type="PANTHER" id="PTHR37534:SF11">
    <property type="entry name" value="ZN(II)2CYS6 TRANSCRIPTION FACTOR (EUROFUNG)"/>
    <property type="match status" value="1"/>
</dbReference>
<evidence type="ECO:0000259" key="4">
    <source>
        <dbReference type="Pfam" id="PF00172"/>
    </source>
</evidence>
<organism evidence="5 6">
    <name type="scientific">Pseudopithomyces chartarum</name>
    <dbReference type="NCBI Taxonomy" id="1892770"/>
    <lineage>
        <taxon>Eukaryota</taxon>
        <taxon>Fungi</taxon>
        <taxon>Dikarya</taxon>
        <taxon>Ascomycota</taxon>
        <taxon>Pezizomycotina</taxon>
        <taxon>Dothideomycetes</taxon>
        <taxon>Pleosporomycetidae</taxon>
        <taxon>Pleosporales</taxon>
        <taxon>Massarineae</taxon>
        <taxon>Didymosphaeriaceae</taxon>
        <taxon>Pseudopithomyces</taxon>
    </lineage>
</organism>
<dbReference type="Pfam" id="PF00172">
    <property type="entry name" value="Zn_clus"/>
    <property type="match status" value="1"/>
</dbReference>
<feature type="region of interest" description="Disordered" evidence="3">
    <location>
        <begin position="139"/>
        <end position="176"/>
    </location>
</feature>
<dbReference type="GO" id="GO:0045944">
    <property type="term" value="P:positive regulation of transcription by RNA polymerase II"/>
    <property type="evidence" value="ECO:0007669"/>
    <property type="project" value="TreeGrafter"/>
</dbReference>
<dbReference type="CDD" id="cd00067">
    <property type="entry name" value="GAL4"/>
    <property type="match status" value="1"/>
</dbReference>
<sequence>MPLLAQIHDQQTSNDLKVKKTKSRNGCGRCKLKRVPLPVSVLRYLTITLTTSQLKCDETTPGCQQCKRRNVPCPGYEKTLKWSTKYEVFQPTQFTPTPPKSGTKANISKPKAKANTVRVTPDVERHFEALAAVLPAGKQAEPVTDNTAQPSPPLLPSIESLTSSMDSTPEPIDGSPPELESLPEPMFFEDSVGQDPLLLDGLVIGMSDDDLTFGPMDGFDIDPGPMNCINMNTEEPLQLTEDAASQSPRLSRSLLLDFYRLPSPSPSTTSFDDVESLLIQHYFKEVCGRFSCFDSHLNPFRTTIGRIYQTTPSIYYAIQSMAAAHLANTFPNMAQTGVEMQRKARDALQMELPLAQSDPVSCTKAFLAVMLLGTTTGWHDSDVLGEEFLSTARSLILPRLLRNHDGEKTQRETQFFEESLIYWEMLMGFVTPDAMTFAPSGLRARGTPKIPSTRKPDGKIVPHPWTGVAPTIMILFAEVGRLVRRERMRDGNSSIDFRRQQENLINAATLEEDLLAAEYPKMEEIADLGDESTSKHDFIATAEAYRCAGLLEIYRVFPSILRKRLGRKGSQSTGNVDFDNFPMPRFETPYEDTDTKLWLNSLAMHVLDLIDSIPSSSGTICIQHILIVTAASELRFVSSVDFFDVYANDSRVCQSREFAVKRLQEYSRRLPAKSFRKMIHLIKEVWRRQDNGETVFWVDVMDEQGYQSNPFVR</sequence>
<dbReference type="EMBL" id="WVTA01000001">
    <property type="protein sequence ID" value="KAK3217425.1"/>
    <property type="molecule type" value="Genomic_DNA"/>
</dbReference>
<protein>
    <recommendedName>
        <fullName evidence="4">Zn(2)-C6 fungal-type domain-containing protein</fullName>
    </recommendedName>
</protein>
<reference evidence="5 6" key="1">
    <citation type="submission" date="2021-02" db="EMBL/GenBank/DDBJ databases">
        <title>Genome assembly of Pseudopithomyces chartarum.</title>
        <authorList>
            <person name="Jauregui R."/>
            <person name="Singh J."/>
            <person name="Voisey C."/>
        </authorList>
    </citation>
    <scope>NUCLEOTIDE SEQUENCE [LARGE SCALE GENOMIC DNA]</scope>
    <source>
        <strain evidence="5 6">AGR01</strain>
    </source>
</reference>
<dbReference type="PANTHER" id="PTHR37534">
    <property type="entry name" value="TRANSCRIPTIONAL ACTIVATOR PROTEIN UGA3"/>
    <property type="match status" value="1"/>
</dbReference>
<proteinExistence type="predicted"/>